<feature type="transmembrane region" description="Helical" evidence="2">
    <location>
        <begin position="9"/>
        <end position="30"/>
    </location>
</feature>
<keyword evidence="2" id="KW-0472">Membrane</keyword>
<dbReference type="PANTHER" id="PTHR33392:SF6">
    <property type="entry name" value="POLYISOPRENYL-TEICHOIC ACID--PEPTIDOGLYCAN TEICHOIC ACID TRANSFERASE TAGU"/>
    <property type="match status" value="1"/>
</dbReference>
<sequence>MRLQKEKIIIWLTAITGIVLVSILIGYIRFRKTDTVRKNEELTLIVTPTAYVSPVPTLEPSTDINVLLLGYGGEGHDGGSLTDSITLADINPKRSVVTLISIPRDLWVNNNKVNEAYTQINGAQAAKKAVSEVTNLQVKYYASVDFGGFTGIIDILGGISVNVAHTFDDYFYPVKGKESGTCGKSPEDLKAINATMSGFLLEKEFTCRYEHIHFDKGIQNMNGETTLKFVRSRHSEQFGTDFARSERQRAVLIGLKDKLISLGVVQKIDPLFQKLKSSFKTDIDLDAVKSFLSSHPDVSKFEVRHIYLNENNVLKSSVGPQDQYILVPKAGDNNWSEVQKYIKDNLK</sequence>
<evidence type="ECO:0000256" key="1">
    <source>
        <dbReference type="ARBA" id="ARBA00006068"/>
    </source>
</evidence>
<accession>A0A1F7YH91</accession>
<keyword evidence="2" id="KW-1133">Transmembrane helix</keyword>
<dbReference type="Pfam" id="PF03816">
    <property type="entry name" value="LytR_cpsA_psr"/>
    <property type="match status" value="1"/>
</dbReference>
<dbReference type="InterPro" id="IPR050922">
    <property type="entry name" value="LytR/CpsA/Psr_CW_biosynth"/>
</dbReference>
<comment type="caution">
    <text evidence="4">The sequence shown here is derived from an EMBL/GenBank/DDBJ whole genome shotgun (WGS) entry which is preliminary data.</text>
</comment>
<protein>
    <recommendedName>
        <fullName evidence="3">Cell envelope-related transcriptional attenuator domain-containing protein</fullName>
    </recommendedName>
</protein>
<evidence type="ECO:0000313" key="5">
    <source>
        <dbReference type="Proteomes" id="UP000178851"/>
    </source>
</evidence>
<proteinExistence type="inferred from homology"/>
<dbReference type="AlphaFoldDB" id="A0A1F7YH91"/>
<reference evidence="4 5" key="1">
    <citation type="journal article" date="2016" name="Nat. Commun.">
        <title>Thousands of microbial genomes shed light on interconnected biogeochemical processes in an aquifer system.</title>
        <authorList>
            <person name="Anantharaman K."/>
            <person name="Brown C.T."/>
            <person name="Hug L.A."/>
            <person name="Sharon I."/>
            <person name="Castelle C.J."/>
            <person name="Probst A.J."/>
            <person name="Thomas B.C."/>
            <person name="Singh A."/>
            <person name="Wilkins M.J."/>
            <person name="Karaoz U."/>
            <person name="Brodie E.L."/>
            <person name="Williams K.H."/>
            <person name="Hubbard S.S."/>
            <person name="Banfield J.F."/>
        </authorList>
    </citation>
    <scope>NUCLEOTIDE SEQUENCE [LARGE SCALE GENOMIC DNA]</scope>
</reference>
<comment type="similarity">
    <text evidence="1">Belongs to the LytR/CpsA/Psr (LCP) family.</text>
</comment>
<gene>
    <name evidence="4" type="ORF">A2627_01255</name>
</gene>
<dbReference type="InterPro" id="IPR004474">
    <property type="entry name" value="LytR_CpsA_psr"/>
</dbReference>
<keyword evidence="2" id="KW-0812">Transmembrane</keyword>
<dbReference type="Gene3D" id="3.40.630.190">
    <property type="entry name" value="LCP protein"/>
    <property type="match status" value="1"/>
</dbReference>
<organism evidence="4 5">
    <name type="scientific">Candidatus Woesebacteria bacterium RIFCSPHIGHO2_01_FULL_39_28</name>
    <dbReference type="NCBI Taxonomy" id="1802496"/>
    <lineage>
        <taxon>Bacteria</taxon>
        <taxon>Candidatus Woeseibacteriota</taxon>
    </lineage>
</organism>
<name>A0A1F7YH91_9BACT</name>
<dbReference type="Proteomes" id="UP000178851">
    <property type="component" value="Unassembled WGS sequence"/>
</dbReference>
<dbReference type="PANTHER" id="PTHR33392">
    <property type="entry name" value="POLYISOPRENYL-TEICHOIC ACID--PEPTIDOGLYCAN TEICHOIC ACID TRANSFERASE TAGU"/>
    <property type="match status" value="1"/>
</dbReference>
<evidence type="ECO:0000256" key="2">
    <source>
        <dbReference type="SAM" id="Phobius"/>
    </source>
</evidence>
<evidence type="ECO:0000259" key="3">
    <source>
        <dbReference type="Pfam" id="PF03816"/>
    </source>
</evidence>
<feature type="domain" description="Cell envelope-related transcriptional attenuator" evidence="3">
    <location>
        <begin position="82"/>
        <end position="259"/>
    </location>
</feature>
<dbReference type="EMBL" id="MGGI01000012">
    <property type="protein sequence ID" value="OGM26632.1"/>
    <property type="molecule type" value="Genomic_DNA"/>
</dbReference>
<evidence type="ECO:0000313" key="4">
    <source>
        <dbReference type="EMBL" id="OGM26632.1"/>
    </source>
</evidence>